<evidence type="ECO:0000259" key="3">
    <source>
        <dbReference type="Pfam" id="PF23948"/>
    </source>
</evidence>
<evidence type="ECO:0000313" key="5">
    <source>
        <dbReference type="Proteomes" id="UP000823405"/>
    </source>
</evidence>
<feature type="non-terminal residue" evidence="4">
    <location>
        <position position="958"/>
    </location>
</feature>
<evidence type="ECO:0008006" key="6">
    <source>
        <dbReference type="Google" id="ProtNLM"/>
    </source>
</evidence>
<accession>A0A9P6UL30</accession>
<organism evidence="4 5">
    <name type="scientific">Linnemannia gamsii</name>
    <dbReference type="NCBI Taxonomy" id="64522"/>
    <lineage>
        <taxon>Eukaryota</taxon>
        <taxon>Fungi</taxon>
        <taxon>Fungi incertae sedis</taxon>
        <taxon>Mucoromycota</taxon>
        <taxon>Mortierellomycotina</taxon>
        <taxon>Mortierellomycetes</taxon>
        <taxon>Mortierellales</taxon>
        <taxon>Mortierellaceae</taxon>
        <taxon>Linnemannia</taxon>
    </lineage>
</organism>
<dbReference type="InterPro" id="IPR007111">
    <property type="entry name" value="NACHT_NTPase"/>
</dbReference>
<name>A0A9P6UL30_9FUNG</name>
<feature type="domain" description="NACHT" evidence="2">
    <location>
        <begin position="645"/>
        <end position="804"/>
    </location>
</feature>
<dbReference type="InterPro" id="IPR016024">
    <property type="entry name" value="ARM-type_fold"/>
</dbReference>
<gene>
    <name evidence="4" type="ORF">BGZ97_012818</name>
</gene>
<dbReference type="InterPro" id="IPR027417">
    <property type="entry name" value="P-loop_NTPase"/>
</dbReference>
<keyword evidence="5" id="KW-1185">Reference proteome</keyword>
<dbReference type="AlphaFoldDB" id="A0A9P6UL30"/>
<evidence type="ECO:0000313" key="4">
    <source>
        <dbReference type="EMBL" id="KAG0310063.1"/>
    </source>
</evidence>
<comment type="caution">
    <text evidence="4">The sequence shown here is derived from an EMBL/GenBank/DDBJ whole genome shotgun (WGS) entry which is preliminary data.</text>
</comment>
<proteinExistence type="predicted"/>
<feature type="region of interest" description="Disordered" evidence="1">
    <location>
        <begin position="1"/>
        <end position="95"/>
    </location>
</feature>
<feature type="compositionally biased region" description="Polar residues" evidence="1">
    <location>
        <begin position="56"/>
        <end position="92"/>
    </location>
</feature>
<dbReference type="Pfam" id="PF05729">
    <property type="entry name" value="NACHT"/>
    <property type="match status" value="1"/>
</dbReference>
<dbReference type="SUPFAM" id="SSF48371">
    <property type="entry name" value="ARM repeat"/>
    <property type="match status" value="1"/>
</dbReference>
<dbReference type="Gene3D" id="3.40.50.300">
    <property type="entry name" value="P-loop containing nucleotide triphosphate hydrolases"/>
    <property type="match status" value="1"/>
</dbReference>
<feature type="compositionally biased region" description="Low complexity" evidence="1">
    <location>
        <begin position="45"/>
        <end position="55"/>
    </location>
</feature>
<sequence>MTKTIISLPSGPPPRPAAHQGQLNAGQNDDNQSVSSKKFLKKNKFFNFFRPSNSKPKTTNSQSASSKPIVKNDSTASTTESAHRPSTVSSPKSVDIDHVVSSTTVKSTLSNVCSPSPPTIPRLDVFPQNIKAPTVRITLPKFGSRIETTPQLALCISLLSKAGDAVDQQNDAFQDTSPDTAVHLNWIKAMKKDPTEHKRTIWLGNCMVDEFARDAFKDSIEIAEMVHIGPVLDKEHYRGLLSCMIAAFEHSIILNVDILQGLVQLVQSAPPNSLLSDDLVKILSLLRVRLQGTHQQSSVHPYHLTLAVSRLLDVMADHKVQDLNRVQDHEPLSGLLSGLKGNSEPYLMYQACYAFQALQYVPDDETVLQAVLRHSTRVVDGLVKVSAVVKLDLSSVLDGLGQLQRILERTVAVAGTVYEGACTLMESGRGILDSLKEGYGPGKKRPWYAAVRAANVLAQAGQLQDLNRLICEAPCRRDPLFQWGICQLLGEIASDDIWDKVIRQQAIDLLGELYKHDSEWGQDESVKTWMLNIIKQLGAVSDQAVCESAHRLLRDLKQEQAPTAGFSYPMTNRLAPPTSSPILARVHKIPPLDYDLHQLQLLQLKQGQQRVYIPPMAKSSLKAKDDDLFALMEKTQEFLASERQVMLVLGDSGAGKSTFNRHLEYRLWADYKPGNPIPLFINIPAIYQPDQDMVAKQLRFHAFSDAQIEEIKLHHQLILICDGYDESQQLVNLHRTNSLNQPGQWNTKMIISCRTQFLGPDYHSRFVPQGEGGHYDRAAFHLFQEAVIAPFSKAQIENYVEQYVPLEPRTWKTNDYMDRLTTIPNLLDLVRNPFLLSLALEALPGVTEGKQDLSAIKITRVQLYDTFVNHWLDVNKRRLERNNALSMDDRDMLNQLVTDGFTSLGLDYSTRLALAIFEQQNGSPVVKYSPISDRNTWRAEFFGPQPEVRLLRESSPLT</sequence>
<dbReference type="Proteomes" id="UP000823405">
    <property type="component" value="Unassembled WGS sequence"/>
</dbReference>
<feature type="compositionally biased region" description="Polar residues" evidence="1">
    <location>
        <begin position="21"/>
        <end position="32"/>
    </location>
</feature>
<evidence type="ECO:0000256" key="1">
    <source>
        <dbReference type="SAM" id="MobiDB-lite"/>
    </source>
</evidence>
<protein>
    <recommendedName>
        <fullName evidence="6">NACHT domain-containing protein</fullName>
    </recommendedName>
</protein>
<feature type="domain" description="Arm-like repeat" evidence="3">
    <location>
        <begin position="191"/>
        <end position="554"/>
    </location>
</feature>
<dbReference type="OrthoDB" id="2414723at2759"/>
<dbReference type="EMBL" id="JAAAIN010000889">
    <property type="protein sequence ID" value="KAG0310063.1"/>
    <property type="molecule type" value="Genomic_DNA"/>
</dbReference>
<evidence type="ECO:0000259" key="2">
    <source>
        <dbReference type="Pfam" id="PF05729"/>
    </source>
</evidence>
<dbReference type="InterPro" id="IPR056251">
    <property type="entry name" value="Arm_rpt_dom"/>
</dbReference>
<reference evidence="4" key="1">
    <citation type="journal article" date="2020" name="Fungal Divers.">
        <title>Resolving the Mortierellaceae phylogeny through synthesis of multi-gene phylogenetics and phylogenomics.</title>
        <authorList>
            <person name="Vandepol N."/>
            <person name="Liber J."/>
            <person name="Desiro A."/>
            <person name="Na H."/>
            <person name="Kennedy M."/>
            <person name="Barry K."/>
            <person name="Grigoriev I.V."/>
            <person name="Miller A.N."/>
            <person name="O'Donnell K."/>
            <person name="Stajich J.E."/>
            <person name="Bonito G."/>
        </authorList>
    </citation>
    <scope>NUCLEOTIDE SEQUENCE</scope>
    <source>
        <strain evidence="4">NVP60</strain>
    </source>
</reference>
<dbReference type="Pfam" id="PF23948">
    <property type="entry name" value="ARM_5"/>
    <property type="match status" value="1"/>
</dbReference>